<keyword evidence="3" id="KW-1185">Reference proteome</keyword>
<dbReference type="Proteomes" id="UP001333110">
    <property type="component" value="Unassembled WGS sequence"/>
</dbReference>
<gene>
    <name evidence="2" type="ORF">QYF61_008252</name>
</gene>
<dbReference type="GO" id="GO:0031965">
    <property type="term" value="C:nuclear membrane"/>
    <property type="evidence" value="ECO:0007669"/>
    <property type="project" value="TreeGrafter"/>
</dbReference>
<evidence type="ECO:0000256" key="1">
    <source>
        <dbReference type="SAM" id="MobiDB-lite"/>
    </source>
</evidence>
<dbReference type="AlphaFoldDB" id="A0AAN7RWU8"/>
<feature type="compositionally biased region" description="Basic and acidic residues" evidence="1">
    <location>
        <begin position="259"/>
        <end position="271"/>
    </location>
</feature>
<evidence type="ECO:0008006" key="4">
    <source>
        <dbReference type="Google" id="ProtNLM"/>
    </source>
</evidence>
<feature type="compositionally biased region" description="Low complexity" evidence="1">
    <location>
        <begin position="85"/>
        <end position="98"/>
    </location>
</feature>
<reference evidence="2 3" key="1">
    <citation type="journal article" date="2023" name="J. Hered.">
        <title>Chromosome-level genome of the wood stork (Mycteria americana) provides insight into avian chromosome evolution.</title>
        <authorList>
            <person name="Flamio R. Jr."/>
            <person name="Ramstad K.M."/>
        </authorList>
    </citation>
    <scope>NUCLEOTIDE SEQUENCE [LARGE SCALE GENOMIC DNA]</scope>
    <source>
        <strain evidence="2">JAX WOST 10</strain>
    </source>
</reference>
<protein>
    <recommendedName>
        <fullName evidence="4">Spermatogenesis associated 46</fullName>
    </recommendedName>
</protein>
<evidence type="ECO:0000313" key="3">
    <source>
        <dbReference type="Proteomes" id="UP001333110"/>
    </source>
</evidence>
<accession>A0AAN7RWU8</accession>
<dbReference type="PANTHER" id="PTHR33517">
    <property type="entry name" value="PROTEIN FAM170B-RELATED"/>
    <property type="match status" value="1"/>
</dbReference>
<dbReference type="GO" id="GO:0009566">
    <property type="term" value="P:fertilization"/>
    <property type="evidence" value="ECO:0007669"/>
    <property type="project" value="TreeGrafter"/>
</dbReference>
<feature type="region of interest" description="Disordered" evidence="1">
    <location>
        <begin position="254"/>
        <end position="274"/>
    </location>
</feature>
<proteinExistence type="predicted"/>
<comment type="caution">
    <text evidence="2">The sequence shown here is derived from an EMBL/GenBank/DDBJ whole genome shotgun (WGS) entry which is preliminary data.</text>
</comment>
<sequence length="353" mass="38260">MGTMAQEPHTSYVRVMESFVLPTVSIGAVPHGTRTRNPEAPCPWGPANLPGEPGTCQLRPGRGCRQPALPVGRLPLAPPGHGRRTAQPPAAQRGPAGRQAVEGFSWAYPPARVGKGHREHPWQWVLSGDLGGVLQSHPTSELHWFLLHVFPAGTLKAVGAAPRSASSAPLLLPLYQCSSPWDSSSELLACGPASLPGSELPARTCTIYRPWFSPYSYFTCTKGAAQQHLGGLSSSLAPSTQEPEELDDLSEIVCSSSDSSDKPQPPERDRLASGGASITVRDILTASQRQPVPQHGYQCMSCCRVFPTLWSVKTHIQHSSQEGYSCKVYYRRLKALWEKEHKEQEAAALRVPV</sequence>
<dbReference type="InterPro" id="IPR040879">
    <property type="entry name" value="Spt46-like"/>
</dbReference>
<dbReference type="PANTHER" id="PTHR33517:SF4">
    <property type="entry name" value="SPERMATOGENESIS-ASSOCIATED PROTEIN 46"/>
    <property type="match status" value="1"/>
</dbReference>
<dbReference type="Pfam" id="PF17734">
    <property type="entry name" value="Spt46"/>
    <property type="match status" value="1"/>
</dbReference>
<organism evidence="2 3">
    <name type="scientific">Mycteria americana</name>
    <name type="common">Wood stork</name>
    <dbReference type="NCBI Taxonomy" id="33587"/>
    <lineage>
        <taxon>Eukaryota</taxon>
        <taxon>Metazoa</taxon>
        <taxon>Chordata</taxon>
        <taxon>Craniata</taxon>
        <taxon>Vertebrata</taxon>
        <taxon>Euteleostomi</taxon>
        <taxon>Archelosauria</taxon>
        <taxon>Archosauria</taxon>
        <taxon>Dinosauria</taxon>
        <taxon>Saurischia</taxon>
        <taxon>Theropoda</taxon>
        <taxon>Coelurosauria</taxon>
        <taxon>Aves</taxon>
        <taxon>Neognathae</taxon>
        <taxon>Neoaves</taxon>
        <taxon>Aequornithes</taxon>
        <taxon>Ciconiiformes</taxon>
        <taxon>Ciconiidae</taxon>
        <taxon>Mycteria</taxon>
    </lineage>
</organism>
<dbReference type="EMBL" id="JAUNZN010000006">
    <property type="protein sequence ID" value="KAK4819575.1"/>
    <property type="molecule type" value="Genomic_DNA"/>
</dbReference>
<evidence type="ECO:0000313" key="2">
    <source>
        <dbReference type="EMBL" id="KAK4819575.1"/>
    </source>
</evidence>
<feature type="region of interest" description="Disordered" evidence="1">
    <location>
        <begin position="72"/>
        <end position="98"/>
    </location>
</feature>
<name>A0AAN7RWU8_MYCAM</name>